<sequence length="33" mass="3615">MFAPMRARLASSCSRKGIIAVATDTIWRGETSM</sequence>
<name>A0A654U7J3_MYCTX</name>
<accession>A0A654U7J3</accession>
<protein>
    <submittedName>
        <fullName evidence="1">Uncharacterized protein</fullName>
    </submittedName>
</protein>
<dbReference type="EMBL" id="CGCX01002442">
    <property type="protein sequence ID" value="CFS12013.1"/>
    <property type="molecule type" value="Genomic_DNA"/>
</dbReference>
<gene>
    <name evidence="1" type="ORF">ERS007657_04117</name>
</gene>
<evidence type="ECO:0000313" key="2">
    <source>
        <dbReference type="Proteomes" id="UP000046680"/>
    </source>
</evidence>
<organism evidence="1 2">
    <name type="scientific">Mycobacterium tuberculosis</name>
    <dbReference type="NCBI Taxonomy" id="1773"/>
    <lineage>
        <taxon>Bacteria</taxon>
        <taxon>Bacillati</taxon>
        <taxon>Actinomycetota</taxon>
        <taxon>Actinomycetes</taxon>
        <taxon>Mycobacteriales</taxon>
        <taxon>Mycobacteriaceae</taxon>
        <taxon>Mycobacterium</taxon>
        <taxon>Mycobacterium tuberculosis complex</taxon>
    </lineage>
</organism>
<reference evidence="1 2" key="1">
    <citation type="submission" date="2015-03" db="EMBL/GenBank/DDBJ databases">
        <authorList>
            <consortium name="Pathogen Informatics"/>
        </authorList>
    </citation>
    <scope>NUCLEOTIDE SEQUENCE [LARGE SCALE GENOMIC DNA]</scope>
    <source>
        <strain evidence="1 2">C09601061</strain>
    </source>
</reference>
<evidence type="ECO:0000313" key="1">
    <source>
        <dbReference type="EMBL" id="CFS12013.1"/>
    </source>
</evidence>
<proteinExistence type="predicted"/>
<dbReference type="AlphaFoldDB" id="A0A654U7J3"/>
<dbReference type="Proteomes" id="UP000046680">
    <property type="component" value="Unassembled WGS sequence"/>
</dbReference>